<sequence length="84" mass="9768">MAVEKIYKPYKKARGSMIYTPTNQQMSRGGIAEKLADFVKNLYWAYYIHLPFYLMTSVDAFCVHTVFLVIVSLSFFGLLKYILL</sequence>
<evidence type="ECO:0000256" key="1">
    <source>
        <dbReference type="SAM" id="Phobius"/>
    </source>
</evidence>
<organism evidence="2 3">
    <name type="scientific">Kluyveromyces dobzhanskii CBS 2104</name>
    <dbReference type="NCBI Taxonomy" id="1427455"/>
    <lineage>
        <taxon>Eukaryota</taxon>
        <taxon>Fungi</taxon>
        <taxon>Dikarya</taxon>
        <taxon>Ascomycota</taxon>
        <taxon>Saccharomycotina</taxon>
        <taxon>Saccharomycetes</taxon>
        <taxon>Saccharomycetales</taxon>
        <taxon>Saccharomycetaceae</taxon>
        <taxon>Kluyveromyces</taxon>
    </lineage>
</organism>
<protein>
    <submittedName>
        <fullName evidence="2">WGS project CCBQ000000000 data, contig 00058</fullName>
    </submittedName>
</protein>
<keyword evidence="1" id="KW-0812">Transmembrane</keyword>
<gene>
    <name evidence="2" type="ORF">KLDO_g4430B</name>
</gene>
<comment type="caution">
    <text evidence="2">The sequence shown here is derived from an EMBL/GenBank/DDBJ whole genome shotgun (WGS) entry which is preliminary data.</text>
</comment>
<dbReference type="EMBL" id="CCBQ010000047">
    <property type="protein sequence ID" value="CDO96217.1"/>
    <property type="molecule type" value="Genomic_DNA"/>
</dbReference>
<feature type="transmembrane region" description="Helical" evidence="1">
    <location>
        <begin position="52"/>
        <end position="79"/>
    </location>
</feature>
<accession>A0A0A8LD53</accession>
<keyword evidence="3" id="KW-1185">Reference proteome</keyword>
<dbReference type="Proteomes" id="UP000031516">
    <property type="component" value="Unassembled WGS sequence"/>
</dbReference>
<name>A0A0A8LD53_9SACH</name>
<proteinExistence type="predicted"/>
<keyword evidence="1" id="KW-1133">Transmembrane helix</keyword>
<keyword evidence="1" id="KW-0472">Membrane</keyword>
<evidence type="ECO:0000313" key="3">
    <source>
        <dbReference type="Proteomes" id="UP000031516"/>
    </source>
</evidence>
<reference evidence="2 3" key="1">
    <citation type="submission" date="2014-03" db="EMBL/GenBank/DDBJ databases">
        <title>The genome of Kluyveromyces dobzhanskii.</title>
        <authorList>
            <person name="Nystedt B."/>
            <person name="Astrom S."/>
        </authorList>
    </citation>
    <scope>NUCLEOTIDE SEQUENCE [LARGE SCALE GENOMIC DNA]</scope>
    <source>
        <strain evidence="2 3">CBS 2104</strain>
    </source>
</reference>
<evidence type="ECO:0000313" key="2">
    <source>
        <dbReference type="EMBL" id="CDO96217.1"/>
    </source>
</evidence>
<dbReference type="OrthoDB" id="4065448at2759"/>
<dbReference type="AlphaFoldDB" id="A0A0A8LD53"/>